<dbReference type="InterPro" id="IPR050229">
    <property type="entry name" value="GlpE_sulfurtransferase"/>
</dbReference>
<dbReference type="CDD" id="cd00158">
    <property type="entry name" value="RHOD"/>
    <property type="match status" value="1"/>
</dbReference>
<dbReference type="PANTHER" id="PTHR43031">
    <property type="entry name" value="FAD-DEPENDENT OXIDOREDUCTASE"/>
    <property type="match status" value="1"/>
</dbReference>
<dbReference type="InterPro" id="IPR001763">
    <property type="entry name" value="Rhodanese-like_dom"/>
</dbReference>
<dbReference type="InterPro" id="IPR036873">
    <property type="entry name" value="Rhodanese-like_dom_sf"/>
</dbReference>
<protein>
    <submittedName>
        <fullName evidence="3">Rhodanese-like domain-containing protein</fullName>
    </submittedName>
</protein>
<dbReference type="EMBL" id="CP072110">
    <property type="protein sequence ID" value="QTH62632.1"/>
    <property type="molecule type" value="Genomic_DNA"/>
</dbReference>
<feature type="transmembrane region" description="Helical" evidence="1">
    <location>
        <begin position="12"/>
        <end position="30"/>
    </location>
</feature>
<sequence length="143" mass="15611">MTQFIEFLGNHPIMASAWVILFVLLVASYVNGAMSGIKMVNSHQMTMMVNRENAVVVDIRKPVDFNNGHITDSINLPLEKINKEQLGALEKQKKSPIVVVCNAGISAKTAARVLSKQGFENVSVLTGGMQTWTSANLPVIKSK</sequence>
<keyword evidence="1" id="KW-0812">Transmembrane</keyword>
<dbReference type="Gene3D" id="3.40.250.10">
    <property type="entry name" value="Rhodanese-like domain"/>
    <property type="match status" value="1"/>
</dbReference>
<dbReference type="SMART" id="SM00450">
    <property type="entry name" value="RHOD"/>
    <property type="match status" value="1"/>
</dbReference>
<keyword evidence="1" id="KW-1133">Transmembrane helix</keyword>
<reference evidence="3" key="1">
    <citation type="submission" date="2021-03" db="EMBL/GenBank/DDBJ databases">
        <title>Description of Psychrosphaera ytuae sp. nov. isolated from deep sea sediment of South China Sea.</title>
        <authorList>
            <person name="Zhang J."/>
            <person name="Xu X.-D."/>
        </authorList>
    </citation>
    <scope>NUCLEOTIDE SEQUENCE</scope>
    <source>
        <strain evidence="3">MTZ26</strain>
    </source>
</reference>
<keyword evidence="1" id="KW-0472">Membrane</keyword>
<organism evidence="3 4">
    <name type="scientific">Psychrosphaera ytuae</name>
    <dbReference type="NCBI Taxonomy" id="2820710"/>
    <lineage>
        <taxon>Bacteria</taxon>
        <taxon>Pseudomonadati</taxon>
        <taxon>Pseudomonadota</taxon>
        <taxon>Gammaproteobacteria</taxon>
        <taxon>Alteromonadales</taxon>
        <taxon>Pseudoalteromonadaceae</taxon>
        <taxon>Psychrosphaera</taxon>
    </lineage>
</organism>
<dbReference type="PANTHER" id="PTHR43031:SF18">
    <property type="entry name" value="RHODANESE-RELATED SULFURTRANSFERASES"/>
    <property type="match status" value="1"/>
</dbReference>
<dbReference type="PROSITE" id="PS50206">
    <property type="entry name" value="RHODANESE_3"/>
    <property type="match status" value="1"/>
</dbReference>
<proteinExistence type="predicted"/>
<gene>
    <name evidence="3" type="ORF">J1N51_07520</name>
</gene>
<evidence type="ECO:0000313" key="4">
    <source>
        <dbReference type="Proteomes" id="UP000682739"/>
    </source>
</evidence>
<dbReference type="KEGG" id="psym:J1N51_07520"/>
<evidence type="ECO:0000259" key="2">
    <source>
        <dbReference type="PROSITE" id="PS50206"/>
    </source>
</evidence>
<dbReference type="AlphaFoldDB" id="A0A975D8U7"/>
<dbReference type="Proteomes" id="UP000682739">
    <property type="component" value="Chromosome"/>
</dbReference>
<evidence type="ECO:0000256" key="1">
    <source>
        <dbReference type="SAM" id="Phobius"/>
    </source>
</evidence>
<keyword evidence="4" id="KW-1185">Reference proteome</keyword>
<name>A0A975D8U7_9GAMM</name>
<evidence type="ECO:0000313" key="3">
    <source>
        <dbReference type="EMBL" id="QTH62632.1"/>
    </source>
</evidence>
<dbReference type="RefSeq" id="WP_208829963.1">
    <property type="nucleotide sequence ID" value="NZ_CP072110.1"/>
</dbReference>
<dbReference type="SUPFAM" id="SSF52821">
    <property type="entry name" value="Rhodanese/Cell cycle control phosphatase"/>
    <property type="match status" value="1"/>
</dbReference>
<feature type="domain" description="Rhodanese" evidence="2">
    <location>
        <begin position="50"/>
        <end position="141"/>
    </location>
</feature>
<accession>A0A975D8U7</accession>
<dbReference type="Pfam" id="PF00581">
    <property type="entry name" value="Rhodanese"/>
    <property type="match status" value="1"/>
</dbReference>